<comment type="catalytic activity">
    <reaction evidence="10 11">
        <text>5,6-dimethylbenzimidazole + nicotinate beta-D-ribonucleotide = alpha-ribazole 5'-phosphate + nicotinate + H(+)</text>
        <dbReference type="Rhea" id="RHEA:11196"/>
        <dbReference type="ChEBI" id="CHEBI:15378"/>
        <dbReference type="ChEBI" id="CHEBI:15890"/>
        <dbReference type="ChEBI" id="CHEBI:32544"/>
        <dbReference type="ChEBI" id="CHEBI:57502"/>
        <dbReference type="ChEBI" id="CHEBI:57918"/>
        <dbReference type="EC" id="2.4.2.21"/>
    </reaction>
</comment>
<dbReference type="Gene3D" id="1.10.1610.10">
    <property type="match status" value="1"/>
</dbReference>
<reference evidence="12 13" key="1">
    <citation type="submission" date="2018-01" db="EMBL/GenBank/DDBJ databases">
        <title>Bacillus asahii Genome sequencing and assembly.</title>
        <authorList>
            <person name="Jiang H."/>
            <person name="Feng Y."/>
            <person name="Zhao F."/>
            <person name="Lin X."/>
        </authorList>
    </citation>
    <scope>NUCLEOTIDE SEQUENCE [LARGE SCALE GENOMIC DNA]</scope>
    <source>
        <strain evidence="12 13">OM18</strain>
    </source>
</reference>
<dbReference type="InterPro" id="IPR003200">
    <property type="entry name" value="Nict_dMeBzImd_PRibTrfase"/>
</dbReference>
<dbReference type="GO" id="GO:0009236">
    <property type="term" value="P:cobalamin biosynthetic process"/>
    <property type="evidence" value="ECO:0007669"/>
    <property type="project" value="UniProtKB-UniRule"/>
</dbReference>
<evidence type="ECO:0000256" key="3">
    <source>
        <dbReference type="ARBA" id="ARBA00007110"/>
    </source>
</evidence>
<dbReference type="Gene3D" id="3.40.50.10210">
    <property type="match status" value="1"/>
</dbReference>
<dbReference type="InterPro" id="IPR017846">
    <property type="entry name" value="Nict_dMeBzImd_PRibTrfase_bact"/>
</dbReference>
<evidence type="ECO:0000256" key="10">
    <source>
        <dbReference type="ARBA" id="ARBA00047340"/>
    </source>
</evidence>
<dbReference type="PANTHER" id="PTHR43463:SF1">
    <property type="entry name" value="NICOTINATE-NUCLEOTIDE--DIMETHYLBENZIMIDAZOLE PHOSPHORIBOSYLTRANSFERASE"/>
    <property type="match status" value="1"/>
</dbReference>
<comment type="function">
    <text evidence="1 11">Catalyzes the synthesis of alpha-ribazole-5'-phosphate from nicotinate mononucleotide (NAMN) and 5,6-dimethylbenzimidazole (DMB).</text>
</comment>
<evidence type="ECO:0000313" key="12">
    <source>
        <dbReference type="EMBL" id="AZV41438.1"/>
    </source>
</evidence>
<evidence type="ECO:0000256" key="2">
    <source>
        <dbReference type="ARBA" id="ARBA00005049"/>
    </source>
</evidence>
<gene>
    <name evidence="11" type="primary">cobT</name>
    <name evidence="12" type="ORF">BAOM_0827</name>
</gene>
<evidence type="ECO:0000256" key="8">
    <source>
        <dbReference type="ARBA" id="ARBA00022679"/>
    </source>
</evidence>
<feature type="active site" description="Proton acceptor" evidence="11">
    <location>
        <position position="317"/>
    </location>
</feature>
<keyword evidence="6 11" id="KW-0169">Cobalamin biosynthesis</keyword>
<dbReference type="InterPro" id="IPR036087">
    <property type="entry name" value="Nict_dMeBzImd_PRibTrfase_sf"/>
</dbReference>
<dbReference type="SUPFAM" id="SSF52733">
    <property type="entry name" value="Nicotinate mononucleotide:5,6-dimethylbenzimidazole phosphoribosyltransferase (CobT)"/>
    <property type="match status" value="1"/>
</dbReference>
<dbReference type="InterPro" id="IPR023195">
    <property type="entry name" value="Nict_dMeBzImd_PRibTrfase_N"/>
</dbReference>
<comment type="similarity">
    <text evidence="3 11">Belongs to the CobT family.</text>
</comment>
<dbReference type="KEGG" id="pasa:BAOM_0827"/>
<dbReference type="EMBL" id="CP026095">
    <property type="protein sequence ID" value="AZV41438.1"/>
    <property type="molecule type" value="Genomic_DNA"/>
</dbReference>
<dbReference type="CDD" id="cd02439">
    <property type="entry name" value="DMB-PRT_CobT"/>
    <property type="match status" value="1"/>
</dbReference>
<evidence type="ECO:0000256" key="11">
    <source>
        <dbReference type="HAMAP-Rule" id="MF_00230"/>
    </source>
</evidence>
<evidence type="ECO:0000256" key="9">
    <source>
        <dbReference type="ARBA" id="ARBA00030686"/>
    </source>
</evidence>
<evidence type="ECO:0000313" key="13">
    <source>
        <dbReference type="Proteomes" id="UP000283095"/>
    </source>
</evidence>
<dbReference type="UniPathway" id="UPA00061">
    <property type="reaction ID" value="UER00516"/>
</dbReference>
<dbReference type="FunFam" id="3.40.50.10210:FF:000001">
    <property type="entry name" value="Nicotinate-nucleotide--dimethylbenzimidazole phosphoribosyltransferase"/>
    <property type="match status" value="1"/>
</dbReference>
<evidence type="ECO:0000256" key="5">
    <source>
        <dbReference type="ARBA" id="ARBA00015486"/>
    </source>
</evidence>
<evidence type="ECO:0000256" key="6">
    <source>
        <dbReference type="ARBA" id="ARBA00022573"/>
    </source>
</evidence>
<protein>
    <recommendedName>
        <fullName evidence="5 11">Nicotinate-nucleotide--dimethylbenzimidazole phosphoribosyltransferase</fullName>
        <shortName evidence="11">NN:DBI PRT</shortName>
        <ecNumber evidence="4 11">2.4.2.21</ecNumber>
    </recommendedName>
    <alternativeName>
        <fullName evidence="9 11">N(1)-alpha-phosphoribosyltransferase</fullName>
    </alternativeName>
</protein>
<dbReference type="Pfam" id="PF02277">
    <property type="entry name" value="DBI_PRT"/>
    <property type="match status" value="1"/>
</dbReference>
<name>A0A3Q9RLA5_9BACI</name>
<dbReference type="PANTHER" id="PTHR43463">
    <property type="entry name" value="NICOTINATE-NUCLEOTIDE--DIMETHYLBENZIMIDAZOLE PHOSPHORIBOSYLTRANSFERASE"/>
    <property type="match status" value="1"/>
</dbReference>
<accession>A0A3Q9RLA5</accession>
<dbReference type="NCBIfam" id="TIGR03160">
    <property type="entry name" value="cobT_DBIPRT"/>
    <property type="match status" value="1"/>
</dbReference>
<organism evidence="12 13">
    <name type="scientific">Peribacillus asahii</name>
    <dbReference type="NCBI Taxonomy" id="228899"/>
    <lineage>
        <taxon>Bacteria</taxon>
        <taxon>Bacillati</taxon>
        <taxon>Bacillota</taxon>
        <taxon>Bacilli</taxon>
        <taxon>Bacillales</taxon>
        <taxon>Bacillaceae</taxon>
        <taxon>Peribacillus</taxon>
    </lineage>
</organism>
<dbReference type="NCBIfam" id="NF000996">
    <property type="entry name" value="PRK00105.1"/>
    <property type="match status" value="1"/>
</dbReference>
<evidence type="ECO:0000256" key="4">
    <source>
        <dbReference type="ARBA" id="ARBA00011991"/>
    </source>
</evidence>
<proteinExistence type="inferred from homology"/>
<keyword evidence="7 11" id="KW-0328">Glycosyltransferase</keyword>
<keyword evidence="8 11" id="KW-0808">Transferase</keyword>
<sequence length="349" mass="36600">MTEEFVSAIKIPPLDEAMGATVEKYLDTLTKPPGSLGRLEELVIELGKMTGEAFPQVTKPGVIVFAADHGITAEGVSAFPKEVTEQMVRNFLNGGAAINVFSRAIGAEFAIVDIGIDSEIEAEGLTSKKVRRGTGNFYKEEAMTREEAIQALKIGYEEGEKMLAKGVKCFILGEMGIGNTTPSSAITAVLSGQDMEKLVGFGTGLVSESVLHKQKVIEQAINNRQPNPNDPIDLLTKIGGLEIAGMAGAMLAAASHRVPILVDGFIATVSALLANMIAEGASNYMFVGHQSVEPGHKAAAELLGKKPLVDLGMRLGEGTGAAVAFPILQAATLALKEMATFADAGVSSN</sequence>
<dbReference type="Proteomes" id="UP000283095">
    <property type="component" value="Chromosome"/>
</dbReference>
<evidence type="ECO:0000256" key="7">
    <source>
        <dbReference type="ARBA" id="ARBA00022676"/>
    </source>
</evidence>
<dbReference type="EC" id="2.4.2.21" evidence="4 11"/>
<dbReference type="GO" id="GO:0008939">
    <property type="term" value="F:nicotinate-nucleotide-dimethylbenzimidazole phosphoribosyltransferase activity"/>
    <property type="evidence" value="ECO:0007669"/>
    <property type="project" value="UniProtKB-UniRule"/>
</dbReference>
<comment type="pathway">
    <text evidence="2 11">Nucleoside biosynthesis; alpha-ribazole biosynthesis; alpha-ribazole from 5,6-dimethylbenzimidazole: step 1/2.</text>
</comment>
<dbReference type="AlphaFoldDB" id="A0A3Q9RLA5"/>
<evidence type="ECO:0000256" key="1">
    <source>
        <dbReference type="ARBA" id="ARBA00002197"/>
    </source>
</evidence>
<dbReference type="HAMAP" id="MF_00230">
    <property type="entry name" value="CobT"/>
    <property type="match status" value="1"/>
</dbReference>